<dbReference type="GO" id="GO:0001046">
    <property type="term" value="F:core promoter sequence-specific DNA binding"/>
    <property type="evidence" value="ECO:0007669"/>
    <property type="project" value="TreeGrafter"/>
</dbReference>
<dbReference type="GO" id="GO:0042796">
    <property type="term" value="P:snRNA transcription by RNA polymerase III"/>
    <property type="evidence" value="ECO:0007669"/>
    <property type="project" value="TreeGrafter"/>
</dbReference>
<gene>
    <name evidence="8" type="ORF">RDB_LOCUS126881</name>
</gene>
<keyword evidence="3" id="KW-0805">Transcription regulation</keyword>
<feature type="region of interest" description="Disordered" evidence="7">
    <location>
        <begin position="695"/>
        <end position="740"/>
    </location>
</feature>
<dbReference type="GO" id="GO:0042795">
    <property type="term" value="P:snRNA transcription by RNA polymerase II"/>
    <property type="evidence" value="ECO:0007669"/>
    <property type="project" value="TreeGrafter"/>
</dbReference>
<keyword evidence="4" id="KW-0238">DNA-binding</keyword>
<protein>
    <submittedName>
        <fullName evidence="8">Uncharacterized protein</fullName>
    </submittedName>
</protein>
<evidence type="ECO:0000256" key="2">
    <source>
        <dbReference type="ARBA" id="ARBA00010410"/>
    </source>
</evidence>
<feature type="compositionally biased region" description="Basic and acidic residues" evidence="7">
    <location>
        <begin position="241"/>
        <end position="254"/>
    </location>
</feature>
<feature type="compositionally biased region" description="Polar residues" evidence="7">
    <location>
        <begin position="934"/>
        <end position="947"/>
    </location>
</feature>
<evidence type="ECO:0000313" key="8">
    <source>
        <dbReference type="EMBL" id="CAE6510599.1"/>
    </source>
</evidence>
<evidence type="ECO:0000256" key="6">
    <source>
        <dbReference type="ARBA" id="ARBA00023242"/>
    </source>
</evidence>
<feature type="compositionally biased region" description="Low complexity" evidence="7">
    <location>
        <begin position="713"/>
        <end position="725"/>
    </location>
</feature>
<feature type="compositionally biased region" description="Basic and acidic residues" evidence="7">
    <location>
        <begin position="188"/>
        <end position="197"/>
    </location>
</feature>
<accession>A0A8H3D374</accession>
<dbReference type="PANTHER" id="PTHR13421">
    <property type="entry name" value="SNRNA-ACTIVATING PROTEIN COMPLEX SUBUNIT 3"/>
    <property type="match status" value="1"/>
</dbReference>
<feature type="region of interest" description="Disordered" evidence="7">
    <location>
        <begin position="923"/>
        <end position="947"/>
    </location>
</feature>
<dbReference type="AlphaFoldDB" id="A0A8H3D374"/>
<dbReference type="GO" id="GO:0001006">
    <property type="term" value="F:RNA polymerase III type 3 promoter sequence-specific DNA binding"/>
    <property type="evidence" value="ECO:0007669"/>
    <property type="project" value="TreeGrafter"/>
</dbReference>
<proteinExistence type="inferred from homology"/>
<evidence type="ECO:0000256" key="4">
    <source>
        <dbReference type="ARBA" id="ARBA00023125"/>
    </source>
</evidence>
<comment type="subcellular location">
    <subcellularLocation>
        <location evidence="1">Nucleus</location>
    </subcellularLocation>
</comment>
<feature type="region of interest" description="Disordered" evidence="7">
    <location>
        <begin position="768"/>
        <end position="787"/>
    </location>
</feature>
<dbReference type="InterPro" id="IPR022042">
    <property type="entry name" value="snRNA-activating_su3"/>
</dbReference>
<dbReference type="GO" id="GO:0003681">
    <property type="term" value="F:bent DNA binding"/>
    <property type="evidence" value="ECO:0007669"/>
    <property type="project" value="TreeGrafter"/>
</dbReference>
<evidence type="ECO:0000313" key="9">
    <source>
        <dbReference type="Proteomes" id="UP000663853"/>
    </source>
</evidence>
<dbReference type="Pfam" id="PF12251">
    <property type="entry name" value="SNAPC3"/>
    <property type="match status" value="1"/>
</dbReference>
<reference evidence="8" key="1">
    <citation type="submission" date="2021-01" db="EMBL/GenBank/DDBJ databases">
        <authorList>
            <person name="Kaushik A."/>
        </authorList>
    </citation>
    <scope>NUCLEOTIDE SEQUENCE</scope>
    <source>
        <strain evidence="8">AG6-10EEA</strain>
    </source>
</reference>
<keyword evidence="5" id="KW-0804">Transcription</keyword>
<evidence type="ECO:0000256" key="5">
    <source>
        <dbReference type="ARBA" id="ARBA00023163"/>
    </source>
</evidence>
<dbReference type="EMBL" id="CAJMXA010003675">
    <property type="protein sequence ID" value="CAE6510599.1"/>
    <property type="molecule type" value="Genomic_DNA"/>
</dbReference>
<dbReference type="PANTHER" id="PTHR13421:SF16">
    <property type="entry name" value="SNRNA-ACTIVATING PROTEIN COMPLEX SUBUNIT 3"/>
    <property type="match status" value="1"/>
</dbReference>
<evidence type="ECO:0000256" key="7">
    <source>
        <dbReference type="SAM" id="MobiDB-lite"/>
    </source>
</evidence>
<dbReference type="GO" id="GO:0005634">
    <property type="term" value="C:nucleus"/>
    <property type="evidence" value="ECO:0007669"/>
    <property type="project" value="UniProtKB-SubCell"/>
</dbReference>
<sequence length="947" mass="102420">MSLFSQTIIPLPPDPLAPQSSELLPYVSPDSVPLNPAPAHRMQWMPDFTFGPASEPIDIPGFLSSVQEALGLEQNLQQTGGDFRNWVRPEHVAGWGELQALGLEERGMLQEAYITSDPARLNLVKEMHNKSTLAALGHTTESIKLPPEKRDRKRKVSGKVGFRGGDDLTNEAGGDQRHDDGPSSSRGAQEEGSRVPGDEIGAPNADVREVAGGANAGVSPSTTVPETTSGATPVLATACSRDGRNRKGKARADAGETVSDPALLELGDMLGGLKLHSWRLTDAAKHYIRKPRSSDVNVLAEVRPSAIPFIVPEDVPEDLGSFRGLSSPSNTSLQGPAPGRSAHAVIELSILTPAPHPPHTPRHTLSLALLNSQTLEDISEALVCANRWVPRSINDSGVPSGACIVIEGTVYGDGEGDVNGKDYADKVTEYLAALKAQASTPIGLGKKERDAIMILDEQLKIGMPMLSTRLDSIRWKLHKPYWFMHDGGCVHWVVVSSISVLHPNDPLLPTPEKSSNWPYATALSPLPHRALCRSGHGNPHHPSSHVWHAPNWSQPHLDHSQVAVCPPEHIVTLYMEDIREDGQGTEPTMAEIPMPVRIDPGSNTWCIAGNDLAVRLQQTPSRIDGNAKLCTMRGRYKQCFARIASSEVERYWIPVELKLTQEKSLEITIESNPVPSSRPASLPPADRLLELGKRGTETRPGQQSLPMAKKSITDSSPSSPPTQSTTPPPTPGPSRAGDIHGWRVLNFSGSSASTSSCASPQIQTEALHAQGNVSTKPKPTKSKESKPEVNAAIIGWLRHRFSVKDPQSYNSFLQSKGKSLPIDDLLRGYRYVAHLIAQYNDTRTPSDLEGAPDRKISKANIFAALGRQTSWGSDTETTLALYDLYGPGKAREDPRIVAIMDGKCAGSKEGSVGFLHTLKEVDRQFSNKHGGGSNQCSRRPSDASSSR</sequence>
<evidence type="ECO:0000256" key="3">
    <source>
        <dbReference type="ARBA" id="ARBA00023015"/>
    </source>
</evidence>
<name>A0A8H3D374_9AGAM</name>
<comment type="caution">
    <text evidence="8">The sequence shown here is derived from an EMBL/GenBank/DDBJ whole genome shotgun (WGS) entry which is preliminary data.</text>
</comment>
<feature type="region of interest" description="Disordered" evidence="7">
    <location>
        <begin position="135"/>
        <end position="255"/>
    </location>
</feature>
<dbReference type="GO" id="GO:0019185">
    <property type="term" value="C:snRNA-activating protein complex"/>
    <property type="evidence" value="ECO:0007669"/>
    <property type="project" value="TreeGrafter"/>
</dbReference>
<dbReference type="Proteomes" id="UP000663853">
    <property type="component" value="Unassembled WGS sequence"/>
</dbReference>
<evidence type="ECO:0000256" key="1">
    <source>
        <dbReference type="ARBA" id="ARBA00004123"/>
    </source>
</evidence>
<dbReference type="GO" id="GO:0000978">
    <property type="term" value="F:RNA polymerase II cis-regulatory region sequence-specific DNA binding"/>
    <property type="evidence" value="ECO:0007669"/>
    <property type="project" value="TreeGrafter"/>
</dbReference>
<keyword evidence="6" id="KW-0539">Nucleus</keyword>
<feature type="compositionally biased region" description="Low complexity" evidence="7">
    <location>
        <begin position="218"/>
        <end position="229"/>
    </location>
</feature>
<comment type="similarity">
    <text evidence="2">Belongs to the SNAPC3/SRD2 family.</text>
</comment>
<organism evidence="8 9">
    <name type="scientific">Rhizoctonia solani</name>
    <dbReference type="NCBI Taxonomy" id="456999"/>
    <lineage>
        <taxon>Eukaryota</taxon>
        <taxon>Fungi</taxon>
        <taxon>Dikarya</taxon>
        <taxon>Basidiomycota</taxon>
        <taxon>Agaricomycotina</taxon>
        <taxon>Agaricomycetes</taxon>
        <taxon>Cantharellales</taxon>
        <taxon>Ceratobasidiaceae</taxon>
        <taxon>Rhizoctonia</taxon>
    </lineage>
</organism>